<dbReference type="PANTHER" id="PTHR22734:SF3">
    <property type="entry name" value="RIBOSOME PRODUCTION FACTOR 1"/>
    <property type="match status" value="1"/>
</dbReference>
<dbReference type="PANTHER" id="PTHR22734">
    <property type="entry name" value="U3 SMALL NUCLEOLAR RIBONUCLEOPROTEIN PROTEIN IMP4"/>
    <property type="match status" value="1"/>
</dbReference>
<dbReference type="Pfam" id="PF04427">
    <property type="entry name" value="Brix"/>
    <property type="match status" value="1"/>
</dbReference>
<accession>A0A9D4P4H9</accession>
<reference evidence="3" key="1">
    <citation type="submission" date="2020-06" db="EMBL/GenBank/DDBJ databases">
        <authorList>
            <person name="Ji K."/>
            <person name="Li J."/>
        </authorList>
    </citation>
    <scope>NUCLEOTIDE SEQUENCE</scope>
    <source>
        <strain evidence="3">JKM2019</strain>
        <tissue evidence="3">Whole body</tissue>
    </source>
</reference>
<dbReference type="OrthoDB" id="264354at2759"/>
<feature type="region of interest" description="Disordered" evidence="1">
    <location>
        <begin position="1"/>
        <end position="25"/>
    </location>
</feature>
<dbReference type="SUPFAM" id="SSF52954">
    <property type="entry name" value="Class II aaRS ABD-related"/>
    <property type="match status" value="1"/>
</dbReference>
<dbReference type="EMBL" id="SDOV01000002">
    <property type="protein sequence ID" value="KAH7643783.1"/>
    <property type="molecule type" value="Genomic_DNA"/>
</dbReference>
<protein>
    <submittedName>
        <fullName evidence="3">Ribosome production factor 1-like</fullName>
    </submittedName>
</protein>
<dbReference type="GO" id="GO:0000470">
    <property type="term" value="P:maturation of LSU-rRNA"/>
    <property type="evidence" value="ECO:0007669"/>
    <property type="project" value="TreeGrafter"/>
</dbReference>
<gene>
    <name evidence="3" type="ORF">HUG17_6145</name>
</gene>
<dbReference type="GO" id="GO:0005730">
    <property type="term" value="C:nucleolus"/>
    <property type="evidence" value="ECO:0007669"/>
    <property type="project" value="TreeGrafter"/>
</dbReference>
<organism evidence="3">
    <name type="scientific">Dermatophagoides farinae</name>
    <name type="common">American house dust mite</name>
    <dbReference type="NCBI Taxonomy" id="6954"/>
    <lineage>
        <taxon>Eukaryota</taxon>
        <taxon>Metazoa</taxon>
        <taxon>Ecdysozoa</taxon>
        <taxon>Arthropoda</taxon>
        <taxon>Chelicerata</taxon>
        <taxon>Arachnida</taxon>
        <taxon>Acari</taxon>
        <taxon>Acariformes</taxon>
        <taxon>Sarcoptiformes</taxon>
        <taxon>Astigmata</taxon>
        <taxon>Psoroptidia</taxon>
        <taxon>Analgoidea</taxon>
        <taxon>Pyroglyphidae</taxon>
        <taxon>Dermatophagoidinae</taxon>
        <taxon>Dermatophagoides</taxon>
    </lineage>
</organism>
<reference evidence="3" key="2">
    <citation type="journal article" date="2021" name="World Allergy Organ. J.">
        <title>Chromosome-level assembly of Dermatophagoides farinae genome and transcriptome reveals two novel allergens Der f 37 and Der f 39.</title>
        <authorList>
            <person name="Chen J."/>
            <person name="Cai Z."/>
            <person name="Fan D."/>
            <person name="Hu J."/>
            <person name="Hou Y."/>
            <person name="He Y."/>
            <person name="Zhang Z."/>
            <person name="Zhao Z."/>
            <person name="Gao P."/>
            <person name="Hu W."/>
            <person name="Sun J."/>
            <person name="Li J."/>
            <person name="Ji K."/>
        </authorList>
    </citation>
    <scope>NUCLEOTIDE SEQUENCE</scope>
    <source>
        <strain evidence="3">JKM2019</strain>
    </source>
</reference>
<sequence length="338" mass="40233">MDNEDFYDDLEEDDGHSFDDYNDDEANVVGIDDKCEEMSMANDPPKNKLITNLEKLTKSKRLHREECRKIRGKEKRLRRKRKKELGLPKQIPRTIENTRTPNDDRVDADDEEIHLDESLDEMATYFSKQIPPKVLITSSHNSHRRTIRFCRELRDTITGSELRWRKKCPMKKLVKCANDRGYTDILVVNEDWSKPNGLLHIHLPNGPTAFYRLSSIRYCKEIKNRASYNNSHPEIIVNNMTTRLGHSIGRMLASLFHFEPQFRGRKVVTFHNQRDYIFFRHHLYEFKQSERVAIRELGPRFTMKLQSLQHGTFDSKHGEYEWKLQRHEQGVNRRKFFL</sequence>
<dbReference type="Gene3D" id="3.40.50.10480">
    <property type="entry name" value="Probable brix-domain ribosomal biogenesis protein"/>
    <property type="match status" value="1"/>
</dbReference>
<evidence type="ECO:0000256" key="1">
    <source>
        <dbReference type="SAM" id="MobiDB-lite"/>
    </source>
</evidence>
<dbReference type="FunFam" id="3.40.50.10480:FF:000002">
    <property type="entry name" value="Ribosome production factor 1"/>
    <property type="match status" value="1"/>
</dbReference>
<dbReference type="GO" id="GO:0030687">
    <property type="term" value="C:preribosome, large subunit precursor"/>
    <property type="evidence" value="ECO:0007669"/>
    <property type="project" value="TreeGrafter"/>
</dbReference>
<dbReference type="AlphaFoldDB" id="A0A9D4P4H9"/>
<dbReference type="GO" id="GO:0000460">
    <property type="term" value="P:maturation of 5.8S rRNA"/>
    <property type="evidence" value="ECO:0007669"/>
    <property type="project" value="TreeGrafter"/>
</dbReference>
<dbReference type="PROSITE" id="PS50833">
    <property type="entry name" value="BRIX"/>
    <property type="match status" value="1"/>
</dbReference>
<dbReference type="GO" id="GO:0042134">
    <property type="term" value="F:rRNA primary transcript binding"/>
    <property type="evidence" value="ECO:0007669"/>
    <property type="project" value="InterPro"/>
</dbReference>
<feature type="domain" description="Brix" evidence="2">
    <location>
        <begin position="132"/>
        <end position="314"/>
    </location>
</feature>
<comment type="caution">
    <text evidence="3">The sequence shown here is derived from an EMBL/GenBank/DDBJ whole genome shotgun (WGS) entry which is preliminary data.</text>
</comment>
<dbReference type="SMART" id="SM00879">
    <property type="entry name" value="Brix"/>
    <property type="match status" value="1"/>
</dbReference>
<dbReference type="InterPro" id="IPR044281">
    <property type="entry name" value="IMP4/RPF1"/>
</dbReference>
<evidence type="ECO:0000313" key="3">
    <source>
        <dbReference type="EMBL" id="KAH7643783.1"/>
    </source>
</evidence>
<proteinExistence type="predicted"/>
<evidence type="ECO:0000259" key="2">
    <source>
        <dbReference type="PROSITE" id="PS50833"/>
    </source>
</evidence>
<dbReference type="InterPro" id="IPR007109">
    <property type="entry name" value="Brix"/>
</dbReference>
<dbReference type="Proteomes" id="UP000828236">
    <property type="component" value="Unassembled WGS sequence"/>
</dbReference>
<name>A0A9D4P4H9_DERFA</name>